<comment type="caution">
    <text evidence="1">The sequence shown here is derived from an EMBL/GenBank/DDBJ whole genome shotgun (WGS) entry which is preliminary data.</text>
</comment>
<evidence type="ECO:0000313" key="1">
    <source>
        <dbReference type="EMBL" id="TMI73762.1"/>
    </source>
</evidence>
<dbReference type="Proteomes" id="UP000318834">
    <property type="component" value="Unassembled WGS sequence"/>
</dbReference>
<dbReference type="Gene3D" id="3.40.50.10780">
    <property type="entry name" value="Dipeptide transport protein"/>
    <property type="match status" value="1"/>
</dbReference>
<gene>
    <name evidence="1" type="ORF">E6H05_09250</name>
</gene>
<accession>A0A537IRT8</accession>
<dbReference type="CDD" id="cd08663">
    <property type="entry name" value="DAP_dppA_1"/>
    <property type="match status" value="1"/>
</dbReference>
<reference evidence="1 2" key="1">
    <citation type="journal article" date="2019" name="Nat. Microbiol.">
        <title>Mediterranean grassland soil C-N compound turnover is dependent on rainfall and depth, and is mediated by genomically divergent microorganisms.</title>
        <authorList>
            <person name="Diamond S."/>
            <person name="Andeer P.F."/>
            <person name="Li Z."/>
            <person name="Crits-Christoph A."/>
            <person name="Burstein D."/>
            <person name="Anantharaman K."/>
            <person name="Lane K.R."/>
            <person name="Thomas B.C."/>
            <person name="Pan C."/>
            <person name="Northen T.R."/>
            <person name="Banfield J.F."/>
        </authorList>
    </citation>
    <scope>NUCLEOTIDE SEQUENCE [LARGE SCALE GENOMIC DNA]</scope>
    <source>
        <strain evidence="1">NP_8</strain>
    </source>
</reference>
<sequence>MRVMVWADIEGVAGITSWEHTGGGTPLYEEGRRLYTEEINAIVRACRRAKADDVIVVDGHGGGYKGARGFMSLIPDRLERSARYVLGHAWARYVEPLTQGCDAVLFVGAHAKAGTPDGVLSHTVSSESWYLATINGAPVGESGIVAAIAGCWNVPAVFVAGDEATCKEVQELVGATVVTAPVKKGLGRFSAVHLAPADACTLIETRAGEALVNRARWPKPLTFAAPVTFQVELATPDRLAPFEGRTGVETVGPRTVRATGKNFWEAWDALWYRY</sequence>
<dbReference type="EMBL" id="VBAP01000067">
    <property type="protein sequence ID" value="TMI73762.1"/>
    <property type="molecule type" value="Genomic_DNA"/>
</dbReference>
<dbReference type="AlphaFoldDB" id="A0A537IRT8"/>
<name>A0A537IRT8_9BACT</name>
<dbReference type="Pfam" id="PF04951">
    <property type="entry name" value="Peptidase_M55"/>
    <property type="match status" value="1"/>
</dbReference>
<dbReference type="Gene3D" id="3.30.1360.130">
    <property type="entry name" value="Dipeptide transport protein"/>
    <property type="match status" value="1"/>
</dbReference>
<proteinExistence type="predicted"/>
<protein>
    <submittedName>
        <fullName evidence="1">Peptidase M55</fullName>
    </submittedName>
</protein>
<dbReference type="InterPro" id="IPR027476">
    <property type="entry name" value="DppA_N"/>
</dbReference>
<dbReference type="SUPFAM" id="SSF63992">
    <property type="entry name" value="Dipeptide transport protein"/>
    <property type="match status" value="1"/>
</dbReference>
<evidence type="ECO:0000313" key="2">
    <source>
        <dbReference type="Proteomes" id="UP000318834"/>
    </source>
</evidence>
<dbReference type="InterPro" id="IPR036177">
    <property type="entry name" value="Peptidase_M55_sf"/>
</dbReference>
<organism evidence="1 2">
    <name type="scientific">Candidatus Segetimicrobium genomatis</name>
    <dbReference type="NCBI Taxonomy" id="2569760"/>
    <lineage>
        <taxon>Bacteria</taxon>
        <taxon>Bacillati</taxon>
        <taxon>Candidatus Sysuimicrobiota</taxon>
        <taxon>Candidatus Sysuimicrobiia</taxon>
        <taxon>Candidatus Sysuimicrobiales</taxon>
        <taxon>Candidatus Segetimicrobiaceae</taxon>
        <taxon>Candidatus Segetimicrobium</taxon>
    </lineage>
</organism>
<dbReference type="InterPro" id="IPR007035">
    <property type="entry name" value="Peptidase_M55"/>
</dbReference>